<evidence type="ECO:0000256" key="8">
    <source>
        <dbReference type="SAM" id="Phobius"/>
    </source>
</evidence>
<dbReference type="GO" id="GO:0005524">
    <property type="term" value="F:ATP binding"/>
    <property type="evidence" value="ECO:0007669"/>
    <property type="project" value="UniProtKB-KW"/>
</dbReference>
<dbReference type="Pfam" id="PF02518">
    <property type="entry name" value="HATPase_c"/>
    <property type="match status" value="1"/>
</dbReference>
<dbReference type="GO" id="GO:0004673">
    <property type="term" value="F:protein histidine kinase activity"/>
    <property type="evidence" value="ECO:0007669"/>
    <property type="project" value="UniProtKB-EC"/>
</dbReference>
<feature type="transmembrane region" description="Helical" evidence="8">
    <location>
        <begin position="34"/>
        <end position="51"/>
    </location>
</feature>
<evidence type="ECO:0000256" key="7">
    <source>
        <dbReference type="ARBA" id="ARBA00023012"/>
    </source>
</evidence>
<dbReference type="InterPro" id="IPR036890">
    <property type="entry name" value="HATPase_C_sf"/>
</dbReference>
<gene>
    <name evidence="10" type="ORF">SY85_03800</name>
</gene>
<evidence type="ECO:0000256" key="1">
    <source>
        <dbReference type="ARBA" id="ARBA00000085"/>
    </source>
</evidence>
<feature type="domain" description="Histidine kinase" evidence="9">
    <location>
        <begin position="230"/>
        <end position="448"/>
    </location>
</feature>
<dbReference type="PROSITE" id="PS50109">
    <property type="entry name" value="HIS_KIN"/>
    <property type="match status" value="1"/>
</dbReference>
<comment type="catalytic activity">
    <reaction evidence="1">
        <text>ATP + protein L-histidine = ADP + protein N-phospho-L-histidine.</text>
        <dbReference type="EC" id="2.7.13.3"/>
    </reaction>
</comment>
<keyword evidence="3" id="KW-0808">Transferase</keyword>
<dbReference type="AlphaFoldDB" id="A0A172TS93"/>
<dbReference type="PANTHER" id="PTHR43065:SF46">
    <property type="entry name" value="C4-DICARBOXYLATE TRANSPORT SENSOR PROTEIN DCTB"/>
    <property type="match status" value="1"/>
</dbReference>
<dbReference type="RefSeq" id="WP_066401879.1">
    <property type="nucleotide sequence ID" value="NZ_CP011390.1"/>
</dbReference>
<reference evidence="10 11" key="2">
    <citation type="journal article" date="2016" name="Int. J. Syst. Evol. Microbiol.">
        <title>Flavisolibacter tropicus sp. nov., isolated from tropical soil.</title>
        <authorList>
            <person name="Lee J.J."/>
            <person name="Kang M.S."/>
            <person name="Kim G.S."/>
            <person name="Lee C.S."/>
            <person name="Lim S."/>
            <person name="Lee J."/>
            <person name="Roh S.H."/>
            <person name="Kang H."/>
            <person name="Ha J.M."/>
            <person name="Bae S."/>
            <person name="Jung H.Y."/>
            <person name="Kim M.K."/>
        </authorList>
    </citation>
    <scope>NUCLEOTIDE SEQUENCE [LARGE SCALE GENOMIC DNA]</scope>
    <source>
        <strain evidence="10 11">LCS9</strain>
    </source>
</reference>
<evidence type="ECO:0000259" key="9">
    <source>
        <dbReference type="PROSITE" id="PS50109"/>
    </source>
</evidence>
<dbReference type="PANTHER" id="PTHR43065">
    <property type="entry name" value="SENSOR HISTIDINE KINASE"/>
    <property type="match status" value="1"/>
</dbReference>
<evidence type="ECO:0000256" key="5">
    <source>
        <dbReference type="ARBA" id="ARBA00022777"/>
    </source>
</evidence>
<organism evidence="10 11">
    <name type="scientific">Flavisolibacter tropicus</name>
    <dbReference type="NCBI Taxonomy" id="1492898"/>
    <lineage>
        <taxon>Bacteria</taxon>
        <taxon>Pseudomonadati</taxon>
        <taxon>Bacteroidota</taxon>
        <taxon>Chitinophagia</taxon>
        <taxon>Chitinophagales</taxon>
        <taxon>Chitinophagaceae</taxon>
        <taxon>Flavisolibacter</taxon>
    </lineage>
</organism>
<dbReference type="KEGG" id="fla:SY85_03800"/>
<dbReference type="STRING" id="1492898.SY85_03800"/>
<dbReference type="InterPro" id="IPR005467">
    <property type="entry name" value="His_kinase_dom"/>
</dbReference>
<dbReference type="SUPFAM" id="SSF55874">
    <property type="entry name" value="ATPase domain of HSP90 chaperone/DNA topoisomerase II/histidine kinase"/>
    <property type="match status" value="1"/>
</dbReference>
<dbReference type="GO" id="GO:0000160">
    <property type="term" value="P:phosphorelay signal transduction system"/>
    <property type="evidence" value="ECO:0007669"/>
    <property type="project" value="UniProtKB-KW"/>
</dbReference>
<proteinExistence type="predicted"/>
<accession>A0A172TS93</accession>
<evidence type="ECO:0000313" key="11">
    <source>
        <dbReference type="Proteomes" id="UP000077177"/>
    </source>
</evidence>
<keyword evidence="8" id="KW-0472">Membrane</keyword>
<name>A0A172TS93_9BACT</name>
<evidence type="ECO:0000256" key="4">
    <source>
        <dbReference type="ARBA" id="ARBA00022741"/>
    </source>
</evidence>
<sequence length="448" mass="51159">MTYKNFEGRIIIRVILLFIILLATSFLIVKGLYIYSVLITPVIIYQVIEFIRFQRKTHEELNQFVEAVHYRDFSRYFDVKQAPVELQPLREGFNEINTTFKVISKERETQFHYLQKILELVDTGILSYHEEGGEVVWMNESLKQMLQLPYLKTVQSLAKRDEELYKEILVLQPGESKVAIAHLEKQNLKVLLSATTFQTDGKKFKLIAFQNVNEALDQTEANAWRKLLSVLTHEIMNSVAPISSLAETLKHRLVATSQERSLDTSALEDLELGIETIKRRSEGLLKFAETYRNLNKITTLNLQRVYISELFANLHQLMQPTFEQKGIELDILLRDPSIMLQADPNLLEQVLINLTVNAIEAVKDKPSPKIVLSADQTTNKKIVIRVADNGQGMPDEVLDKIFIPFFSTKKHGSGIGLSLCKQIVMLHKGTIQVHSKEGVGTAFSLTFA</sequence>
<dbReference type="SMART" id="SM00387">
    <property type="entry name" value="HATPase_c"/>
    <property type="match status" value="1"/>
</dbReference>
<keyword evidence="6" id="KW-0067">ATP-binding</keyword>
<dbReference type="PRINTS" id="PR00344">
    <property type="entry name" value="BCTRLSENSOR"/>
</dbReference>
<evidence type="ECO:0000256" key="6">
    <source>
        <dbReference type="ARBA" id="ARBA00022840"/>
    </source>
</evidence>
<dbReference type="OrthoDB" id="1931120at2"/>
<evidence type="ECO:0000313" key="10">
    <source>
        <dbReference type="EMBL" id="ANE49744.1"/>
    </source>
</evidence>
<evidence type="ECO:0000256" key="3">
    <source>
        <dbReference type="ARBA" id="ARBA00022679"/>
    </source>
</evidence>
<dbReference type="InterPro" id="IPR004358">
    <property type="entry name" value="Sig_transdc_His_kin-like_C"/>
</dbReference>
<dbReference type="EMBL" id="CP011390">
    <property type="protein sequence ID" value="ANE49744.1"/>
    <property type="molecule type" value="Genomic_DNA"/>
</dbReference>
<keyword evidence="11" id="KW-1185">Reference proteome</keyword>
<dbReference type="PATRIC" id="fig|1492898.3.peg.831"/>
<dbReference type="Proteomes" id="UP000077177">
    <property type="component" value="Chromosome"/>
</dbReference>
<keyword evidence="4" id="KW-0547">Nucleotide-binding</keyword>
<keyword evidence="5 10" id="KW-0418">Kinase</keyword>
<keyword evidence="7" id="KW-0902">Two-component regulatory system</keyword>
<keyword evidence="8" id="KW-1133">Transmembrane helix</keyword>
<dbReference type="Gene3D" id="3.30.565.10">
    <property type="entry name" value="Histidine kinase-like ATPase, C-terminal domain"/>
    <property type="match status" value="1"/>
</dbReference>
<keyword evidence="8" id="KW-0812">Transmembrane</keyword>
<dbReference type="InterPro" id="IPR003594">
    <property type="entry name" value="HATPase_dom"/>
</dbReference>
<protein>
    <recommendedName>
        <fullName evidence="2">histidine kinase</fullName>
        <ecNumber evidence="2">2.7.13.3</ecNumber>
    </recommendedName>
</protein>
<dbReference type="EC" id="2.7.13.3" evidence="2"/>
<reference evidence="11" key="1">
    <citation type="submission" date="2015-01" db="EMBL/GenBank/DDBJ databases">
        <title>Flavisolibacter sp./LCS9/ whole genome sequencing.</title>
        <authorList>
            <person name="Kim M.K."/>
            <person name="Srinivasan S."/>
            <person name="Lee J.-J."/>
        </authorList>
    </citation>
    <scope>NUCLEOTIDE SEQUENCE [LARGE SCALE GENOMIC DNA]</scope>
    <source>
        <strain evidence="11">LCS9</strain>
    </source>
</reference>
<evidence type="ECO:0000256" key="2">
    <source>
        <dbReference type="ARBA" id="ARBA00012438"/>
    </source>
</evidence>
<dbReference type="CDD" id="cd00075">
    <property type="entry name" value="HATPase"/>
    <property type="match status" value="1"/>
</dbReference>
<feature type="transmembrane region" description="Helical" evidence="8">
    <location>
        <begin position="10"/>
        <end position="28"/>
    </location>
</feature>